<comment type="subcellular location">
    <subcellularLocation>
        <location evidence="1">Mitochondrion inner membrane</location>
    </subcellularLocation>
</comment>
<feature type="domain" description="Isopropylmalate dehydrogenase-like" evidence="16">
    <location>
        <begin position="38"/>
        <end position="374"/>
    </location>
</feature>
<dbReference type="PANTHER" id="PTHR11835">
    <property type="entry name" value="DECARBOXYLATING DEHYDROGENASES-ISOCITRATE, ISOPROPYLMALATE, TARTRATE"/>
    <property type="match status" value="1"/>
</dbReference>
<keyword evidence="9" id="KW-0406">Ion transport</keyword>
<keyword evidence="10" id="KW-0496">Mitochondrion</keyword>
<proteinExistence type="inferred from homology"/>
<keyword evidence="11" id="KW-0472">Membrane</keyword>
<dbReference type="OrthoDB" id="10261637at2759"/>
<dbReference type="GO" id="GO:0046933">
    <property type="term" value="F:proton-transporting ATP synthase activity, rotational mechanism"/>
    <property type="evidence" value="ECO:0007669"/>
    <property type="project" value="InterPro"/>
</dbReference>
<dbReference type="Gene3D" id="1.20.5.440">
    <property type="entry name" value="ATP synthase delta/epsilon subunit, C-terminal domain"/>
    <property type="match status" value="1"/>
</dbReference>
<gene>
    <name evidence="18" type="ORF">BOX15_Mlig029582g4</name>
    <name evidence="17" type="ORF">BOX15_Mlig029582g5</name>
</gene>
<accession>A0A267ERI7</accession>
<evidence type="ECO:0000256" key="14">
    <source>
        <dbReference type="ARBA" id="ARBA00031669"/>
    </source>
</evidence>
<dbReference type="PANTHER" id="PTHR11835:SF42">
    <property type="entry name" value="ISOCITRATE DEHYDROGENASE [NAD] SUBUNIT BETA, MITOCHONDRIAL"/>
    <property type="match status" value="1"/>
</dbReference>
<evidence type="ECO:0000313" key="17">
    <source>
        <dbReference type="EMBL" id="PAA61362.1"/>
    </source>
</evidence>
<dbReference type="SMART" id="SM01329">
    <property type="entry name" value="Iso_dh"/>
    <property type="match status" value="1"/>
</dbReference>
<dbReference type="GO" id="GO:0045259">
    <property type="term" value="C:proton-transporting ATP synthase complex"/>
    <property type="evidence" value="ECO:0007669"/>
    <property type="project" value="UniProtKB-KW"/>
</dbReference>
<keyword evidence="12" id="KW-0139">CF(1)</keyword>
<comment type="similarity">
    <text evidence="2">Belongs to the ATPase epsilon chain family.</text>
</comment>
<dbReference type="SUPFAM" id="SSF46604">
    <property type="entry name" value="Epsilon subunit of F1F0-ATP synthase C-terminal domain"/>
    <property type="match status" value="1"/>
</dbReference>
<dbReference type="Gene3D" id="2.60.15.10">
    <property type="entry name" value="F0F1 ATP synthase delta/epsilon subunit, N-terminal"/>
    <property type="match status" value="1"/>
</dbReference>
<evidence type="ECO:0000256" key="4">
    <source>
        <dbReference type="ARBA" id="ARBA00022448"/>
    </source>
</evidence>
<dbReference type="InterPro" id="IPR024084">
    <property type="entry name" value="IsoPropMal-DH-like_dom"/>
</dbReference>
<keyword evidence="8" id="KW-0809">Transit peptide</keyword>
<dbReference type="EMBL" id="NIVC01002041">
    <property type="protein sequence ID" value="PAA61362.1"/>
    <property type="molecule type" value="Genomic_DNA"/>
</dbReference>
<evidence type="ECO:0000256" key="3">
    <source>
        <dbReference type="ARBA" id="ARBA00007769"/>
    </source>
</evidence>
<keyword evidence="5" id="KW-0816">Tricarboxylic acid cycle</keyword>
<dbReference type="Pfam" id="PF02823">
    <property type="entry name" value="ATP-synt_DE_N"/>
    <property type="match status" value="1"/>
</dbReference>
<evidence type="ECO:0000256" key="13">
    <source>
        <dbReference type="ARBA" id="ARBA00023310"/>
    </source>
</evidence>
<keyword evidence="4" id="KW-0813">Transport</keyword>
<feature type="coiled-coil region" evidence="15">
    <location>
        <begin position="351"/>
        <end position="387"/>
    </location>
</feature>
<protein>
    <recommendedName>
        <fullName evidence="14">F-ATPase delta subunit</fullName>
    </recommendedName>
</protein>
<dbReference type="CDD" id="cd12152">
    <property type="entry name" value="F1-ATPase_delta"/>
    <property type="match status" value="1"/>
</dbReference>
<feature type="non-terminal residue" evidence="18">
    <location>
        <position position="1"/>
    </location>
</feature>
<dbReference type="STRING" id="282301.A0A267ERI7"/>
<evidence type="ECO:0000256" key="10">
    <source>
        <dbReference type="ARBA" id="ARBA00023128"/>
    </source>
</evidence>
<dbReference type="GO" id="GO:0006099">
    <property type="term" value="P:tricarboxylic acid cycle"/>
    <property type="evidence" value="ECO:0007669"/>
    <property type="project" value="UniProtKB-KW"/>
</dbReference>
<comment type="similarity">
    <text evidence="3">Belongs to the isocitrate and isopropylmalate dehydrogenases family.</text>
</comment>
<dbReference type="EMBL" id="NIVC01001848">
    <property type="protein sequence ID" value="PAA63382.1"/>
    <property type="molecule type" value="Genomic_DNA"/>
</dbReference>
<dbReference type="HAMAP" id="MF_00530">
    <property type="entry name" value="ATP_synth_epsil_bac"/>
    <property type="match status" value="1"/>
</dbReference>
<comment type="caution">
    <text evidence="18">The sequence shown here is derived from an EMBL/GenBank/DDBJ whole genome shotgun (WGS) entry which is preliminary data.</text>
</comment>
<evidence type="ECO:0000313" key="18">
    <source>
        <dbReference type="EMBL" id="PAA63382.1"/>
    </source>
</evidence>
<evidence type="ECO:0000256" key="8">
    <source>
        <dbReference type="ARBA" id="ARBA00022946"/>
    </source>
</evidence>
<dbReference type="GO" id="GO:0005743">
    <property type="term" value="C:mitochondrial inner membrane"/>
    <property type="evidence" value="ECO:0007669"/>
    <property type="project" value="UniProtKB-SubCell"/>
</dbReference>
<evidence type="ECO:0000256" key="6">
    <source>
        <dbReference type="ARBA" id="ARBA00022781"/>
    </source>
</evidence>
<reference evidence="18 19" key="1">
    <citation type="submission" date="2017-06" db="EMBL/GenBank/DDBJ databases">
        <title>A platform for efficient transgenesis in Macrostomum lignano, a flatworm model organism for stem cell research.</title>
        <authorList>
            <person name="Berezikov E."/>
        </authorList>
    </citation>
    <scope>NUCLEOTIDE SEQUENCE [LARGE SCALE GENOMIC DNA]</scope>
    <source>
        <strain evidence="18">DV1</strain>
        <tissue evidence="18">Whole organism</tissue>
    </source>
</reference>
<organism evidence="18 19">
    <name type="scientific">Macrostomum lignano</name>
    <dbReference type="NCBI Taxonomy" id="282301"/>
    <lineage>
        <taxon>Eukaryota</taxon>
        <taxon>Metazoa</taxon>
        <taxon>Spiralia</taxon>
        <taxon>Lophotrochozoa</taxon>
        <taxon>Platyhelminthes</taxon>
        <taxon>Rhabditophora</taxon>
        <taxon>Macrostomorpha</taxon>
        <taxon>Macrostomida</taxon>
        <taxon>Macrostomidae</taxon>
        <taxon>Macrostomum</taxon>
    </lineage>
</organism>
<dbReference type="Gene3D" id="3.40.718.10">
    <property type="entry name" value="Isopropylmalate Dehydrogenase"/>
    <property type="match status" value="1"/>
</dbReference>
<dbReference type="InterPro" id="IPR036794">
    <property type="entry name" value="ATP_F1_dsu/esu_C_sf"/>
</dbReference>
<keyword evidence="7" id="KW-0999">Mitochondrion inner membrane</keyword>
<dbReference type="InterPro" id="IPR001469">
    <property type="entry name" value="ATP_synth_F1_dsu/esu"/>
</dbReference>
<dbReference type="SUPFAM" id="SSF51344">
    <property type="entry name" value="Epsilon subunit of F1F0-ATP synthase N-terminal domain"/>
    <property type="match status" value="1"/>
</dbReference>
<evidence type="ECO:0000256" key="9">
    <source>
        <dbReference type="ARBA" id="ARBA00023065"/>
    </source>
</evidence>
<evidence type="ECO:0000256" key="1">
    <source>
        <dbReference type="ARBA" id="ARBA00004273"/>
    </source>
</evidence>
<keyword evidence="13" id="KW-0066">ATP synthesis</keyword>
<dbReference type="NCBIfam" id="TIGR01216">
    <property type="entry name" value="ATP_synt_epsi"/>
    <property type="match status" value="1"/>
</dbReference>
<evidence type="ECO:0000256" key="11">
    <source>
        <dbReference type="ARBA" id="ARBA00023136"/>
    </source>
</evidence>
<dbReference type="Proteomes" id="UP000215902">
    <property type="component" value="Unassembled WGS sequence"/>
</dbReference>
<evidence type="ECO:0000256" key="15">
    <source>
        <dbReference type="SAM" id="Coils"/>
    </source>
</evidence>
<dbReference type="SUPFAM" id="SSF53659">
    <property type="entry name" value="Isocitrate/Isopropylmalate dehydrogenase-like"/>
    <property type="match status" value="1"/>
</dbReference>
<dbReference type="AlphaFoldDB" id="A0A267ERI7"/>
<dbReference type="GO" id="GO:0006102">
    <property type="term" value="P:isocitrate metabolic process"/>
    <property type="evidence" value="ECO:0007669"/>
    <property type="project" value="TreeGrafter"/>
</dbReference>
<evidence type="ECO:0000256" key="12">
    <source>
        <dbReference type="ARBA" id="ARBA00023196"/>
    </source>
</evidence>
<keyword evidence="19" id="KW-1185">Reference proteome</keyword>
<evidence type="ECO:0000256" key="5">
    <source>
        <dbReference type="ARBA" id="ARBA00022532"/>
    </source>
</evidence>
<keyword evidence="6" id="KW-0375">Hydrogen ion transport</keyword>
<dbReference type="Pfam" id="PF00180">
    <property type="entry name" value="Iso_dh"/>
    <property type="match status" value="1"/>
</dbReference>
<evidence type="ECO:0000256" key="2">
    <source>
        <dbReference type="ARBA" id="ARBA00005712"/>
    </source>
</evidence>
<evidence type="ECO:0000313" key="19">
    <source>
        <dbReference type="Proteomes" id="UP000215902"/>
    </source>
</evidence>
<dbReference type="InterPro" id="IPR036771">
    <property type="entry name" value="ATPsynth_dsu/esu_N"/>
</dbReference>
<dbReference type="FunFam" id="2.60.15.10:FF:000004">
    <property type="entry name" value="ATP synthase subunit delta, mitochondrial"/>
    <property type="match status" value="1"/>
</dbReference>
<sequence>LCKSMLLPQLRRLAPLAYRGLSSQSAAAVPNSTPLQQTVTVVPGDGVFPELLDATKQVLKAAGAPLAYEQVYVSDVNRSLSQPLDTLMESIQRNKVALMGIMSHPTYGSDLASSSMRLRRKLDMFASCVNVRSMPGITSRHKSINLVIIREQTEGEYSALEHETVPGVVESLKIVTRKNSERIAKFAFDYAVKNGRKRVTAVHKANIMKLGDGLFLESCKEPSFPSSAKMLRNSARLLQNSSVIAGRFRRSLSDMAFTLASPGEVFYRSAKVRQVDVPTLTGSIGVLANHVPLLGCLKPGVVSVHEEDGSIKKYFVSSGSVTINDDSSVQILAEELASLAQLDPAAARDGLAKAQQAANAATDELSRAEATVEVEAFEAVIKALDENK</sequence>
<keyword evidence="15" id="KW-0175">Coiled coil</keyword>
<dbReference type="InterPro" id="IPR020546">
    <property type="entry name" value="ATP_synth_F1_dsu/esu_N"/>
</dbReference>
<evidence type="ECO:0000259" key="16">
    <source>
        <dbReference type="SMART" id="SM01329"/>
    </source>
</evidence>
<evidence type="ECO:0000256" key="7">
    <source>
        <dbReference type="ARBA" id="ARBA00022792"/>
    </source>
</evidence>
<name>A0A267ERI7_9PLAT</name>